<feature type="domain" description="Polymerase beta nucleotidyltransferase" evidence="1">
    <location>
        <begin position="24"/>
        <end position="97"/>
    </location>
</feature>
<dbReference type="Pfam" id="PF18765">
    <property type="entry name" value="Polbeta"/>
    <property type="match status" value="1"/>
</dbReference>
<proteinExistence type="predicted"/>
<evidence type="ECO:0000313" key="2">
    <source>
        <dbReference type="EMBL" id="BCN92744.1"/>
    </source>
</evidence>
<evidence type="ECO:0000313" key="3">
    <source>
        <dbReference type="Proteomes" id="UP001054820"/>
    </source>
</evidence>
<organism evidence="2 3">
    <name type="scientific">Thiomicrorhabdus immobilis</name>
    <dbReference type="NCBI Taxonomy" id="2791037"/>
    <lineage>
        <taxon>Bacteria</taxon>
        <taxon>Pseudomonadati</taxon>
        <taxon>Pseudomonadota</taxon>
        <taxon>Gammaproteobacteria</taxon>
        <taxon>Thiotrichales</taxon>
        <taxon>Piscirickettsiaceae</taxon>
        <taxon>Thiomicrorhabdus</taxon>
    </lineage>
</organism>
<dbReference type="CDD" id="cd05403">
    <property type="entry name" value="NT_KNTase_like"/>
    <property type="match status" value="1"/>
</dbReference>
<dbReference type="EMBL" id="AP024202">
    <property type="protein sequence ID" value="BCN92744.1"/>
    <property type="molecule type" value="Genomic_DNA"/>
</dbReference>
<keyword evidence="3" id="KW-1185">Reference proteome</keyword>
<dbReference type="SUPFAM" id="SSF81301">
    <property type="entry name" value="Nucleotidyltransferase"/>
    <property type="match status" value="1"/>
</dbReference>
<sequence length="99" mass="11199">MRLSPEQIQAIRSSFINVFCKGEVILFGSRVDDNKKGGDIDLYVSASEPINDLFKLKLKFLVDLKSKIGEQKIDLVLEPFASNELKQEVQRTGIKICQI</sequence>
<dbReference type="RefSeq" id="WP_237262920.1">
    <property type="nucleotide sequence ID" value="NZ_AP024202.1"/>
</dbReference>
<dbReference type="InterPro" id="IPR043519">
    <property type="entry name" value="NT_sf"/>
</dbReference>
<dbReference type="Proteomes" id="UP001054820">
    <property type="component" value="Chromosome"/>
</dbReference>
<reference evidence="2" key="1">
    <citation type="journal article" date="2022" name="Arch. Microbiol.">
        <title>Thiomicrorhabdus immobilis sp. nov., a mesophilic sulfur-oxidizing bacterium isolated from sediment of a brackish lake in northern Japan.</title>
        <authorList>
            <person name="Kojima H."/>
            <person name="Mochizuki J."/>
            <person name="Kanda M."/>
            <person name="Watanabe T."/>
            <person name="Fukui M."/>
        </authorList>
    </citation>
    <scope>NUCLEOTIDE SEQUENCE</scope>
    <source>
        <strain evidence="2">Am19</strain>
    </source>
</reference>
<accession>A0ABN6CVY6</accession>
<gene>
    <name evidence="2" type="ORF">THMIRHAM_05290</name>
</gene>
<name>A0ABN6CVY6_9GAMM</name>
<protein>
    <recommendedName>
        <fullName evidence="1">Polymerase beta nucleotidyltransferase domain-containing protein</fullName>
    </recommendedName>
</protein>
<dbReference type="Gene3D" id="3.30.460.10">
    <property type="entry name" value="Beta Polymerase, domain 2"/>
    <property type="match status" value="1"/>
</dbReference>
<dbReference type="InterPro" id="IPR041633">
    <property type="entry name" value="Polbeta"/>
</dbReference>
<evidence type="ECO:0000259" key="1">
    <source>
        <dbReference type="Pfam" id="PF18765"/>
    </source>
</evidence>